<proteinExistence type="predicted"/>
<evidence type="ECO:0000313" key="3">
    <source>
        <dbReference type="Proteomes" id="UP000318521"/>
    </source>
</evidence>
<protein>
    <submittedName>
        <fullName evidence="2">DUF1672 family protein</fullName>
    </submittedName>
</protein>
<dbReference type="Proteomes" id="UP000318521">
    <property type="component" value="Unassembled WGS sequence"/>
</dbReference>
<feature type="compositionally biased region" description="Low complexity" evidence="1">
    <location>
        <begin position="61"/>
        <end position="71"/>
    </location>
</feature>
<evidence type="ECO:0000313" key="2">
    <source>
        <dbReference type="EMBL" id="TSB48487.1"/>
    </source>
</evidence>
<name>A0A554A474_9BACI</name>
<organism evidence="2 3">
    <name type="scientific">Alkalicoccobacillus porphyridii</name>
    <dbReference type="NCBI Taxonomy" id="2597270"/>
    <lineage>
        <taxon>Bacteria</taxon>
        <taxon>Bacillati</taxon>
        <taxon>Bacillota</taxon>
        <taxon>Bacilli</taxon>
        <taxon>Bacillales</taxon>
        <taxon>Bacillaceae</taxon>
        <taxon>Alkalicoccobacillus</taxon>
    </lineage>
</organism>
<dbReference type="OrthoDB" id="2360336at2"/>
<gene>
    <name evidence="2" type="ORF">FN960_02735</name>
</gene>
<dbReference type="InterPro" id="IPR012873">
    <property type="entry name" value="DUF1672"/>
</dbReference>
<accession>A0A554A474</accession>
<dbReference type="AlphaFoldDB" id="A0A554A474"/>
<comment type="caution">
    <text evidence="2">The sequence shown here is derived from an EMBL/GenBank/DDBJ whole genome shotgun (WGS) entry which is preliminary data.</text>
</comment>
<evidence type="ECO:0000256" key="1">
    <source>
        <dbReference type="SAM" id="MobiDB-lite"/>
    </source>
</evidence>
<feature type="region of interest" description="Disordered" evidence="1">
    <location>
        <begin position="51"/>
        <end position="85"/>
    </location>
</feature>
<keyword evidence="3" id="KW-1185">Reference proteome</keyword>
<dbReference type="Pfam" id="PF07901">
    <property type="entry name" value="DUF1672"/>
    <property type="match status" value="1"/>
</dbReference>
<sequence>MRLIMMEYRGNIRIFIQETRRAMNILRRLTTAISILTITLLLGGCFNLTTNPSTDDHEENPPANGEGENPPDNQPSGANDSDPYIPIQEYTGEGYELDGGELTQPIANENLPEIEEAVKKFFIDEYKTEVIVHNVVGAREAATVFVESVGEPHFYSFAVVPIDLANENVLLEEVFSENGQVEMAIVTGVYAMIYKEEMKNIDDYLSDIAIEYPVTGMSVEAIENVGGSGFATEYYYLSGLEKAFDGIVEKYKENPERSRDEWEELYPKDELDPENIFFTIRLHMDQENVDVDEELFEKLEKDIESIDNVPPGRYSIFLYDNNIDPRNLQGSRTNVMERAVPNEIIKP</sequence>
<reference evidence="2 3" key="1">
    <citation type="submission" date="2019-07" db="EMBL/GenBank/DDBJ databases">
        <authorList>
            <person name="Park Y.J."/>
            <person name="Jeong S.E."/>
            <person name="Jung H.S."/>
        </authorList>
    </citation>
    <scope>NUCLEOTIDE SEQUENCE [LARGE SCALE GENOMIC DNA]</scope>
    <source>
        <strain evidence="3">P16(2019)</strain>
    </source>
</reference>
<dbReference type="EMBL" id="VLXZ01000001">
    <property type="protein sequence ID" value="TSB48487.1"/>
    <property type="molecule type" value="Genomic_DNA"/>
</dbReference>